<protein>
    <submittedName>
        <fullName evidence="2">Uncharacterized protein</fullName>
    </submittedName>
</protein>
<keyword evidence="3" id="KW-1185">Reference proteome</keyword>
<dbReference type="EMBL" id="KV417919">
    <property type="protein sequence ID" value="KZP04480.1"/>
    <property type="molecule type" value="Genomic_DNA"/>
</dbReference>
<gene>
    <name evidence="2" type="ORF">FIBSPDRAFT_940969</name>
</gene>
<evidence type="ECO:0000256" key="1">
    <source>
        <dbReference type="SAM" id="SignalP"/>
    </source>
</evidence>
<dbReference type="AlphaFoldDB" id="A0A167UZP1"/>
<proteinExistence type="predicted"/>
<name>A0A167UZP1_9AGAM</name>
<dbReference type="Proteomes" id="UP000076532">
    <property type="component" value="Unassembled WGS sequence"/>
</dbReference>
<evidence type="ECO:0000313" key="2">
    <source>
        <dbReference type="EMBL" id="KZP04480.1"/>
    </source>
</evidence>
<organism evidence="2 3">
    <name type="scientific">Athelia psychrophila</name>
    <dbReference type="NCBI Taxonomy" id="1759441"/>
    <lineage>
        <taxon>Eukaryota</taxon>
        <taxon>Fungi</taxon>
        <taxon>Dikarya</taxon>
        <taxon>Basidiomycota</taxon>
        <taxon>Agaricomycotina</taxon>
        <taxon>Agaricomycetes</taxon>
        <taxon>Agaricomycetidae</taxon>
        <taxon>Atheliales</taxon>
        <taxon>Atheliaceae</taxon>
        <taxon>Athelia</taxon>
    </lineage>
</organism>
<sequence>MVVIKSAFLASLLVAIVAAGPAPRSNMVTFPYSIRSSIHVLPAVHGTVRAEVKTDLAGMRGSRCTSWDALLTADAAAATTIVAVDTSLPEVGSEVIAGLPQHSAKARDTTFFVNITPDSQAGTRVRRRDCYLYKDAAA</sequence>
<feature type="chain" id="PRO_5007893224" evidence="1">
    <location>
        <begin position="20"/>
        <end position="138"/>
    </location>
</feature>
<feature type="signal peptide" evidence="1">
    <location>
        <begin position="1"/>
        <end position="19"/>
    </location>
</feature>
<evidence type="ECO:0000313" key="3">
    <source>
        <dbReference type="Proteomes" id="UP000076532"/>
    </source>
</evidence>
<reference evidence="2 3" key="1">
    <citation type="journal article" date="2016" name="Mol. Biol. Evol.">
        <title>Comparative Genomics of Early-Diverging Mushroom-Forming Fungi Provides Insights into the Origins of Lignocellulose Decay Capabilities.</title>
        <authorList>
            <person name="Nagy L.G."/>
            <person name="Riley R."/>
            <person name="Tritt A."/>
            <person name="Adam C."/>
            <person name="Daum C."/>
            <person name="Floudas D."/>
            <person name="Sun H."/>
            <person name="Yadav J.S."/>
            <person name="Pangilinan J."/>
            <person name="Larsson K.H."/>
            <person name="Matsuura K."/>
            <person name="Barry K."/>
            <person name="Labutti K."/>
            <person name="Kuo R."/>
            <person name="Ohm R.A."/>
            <person name="Bhattacharya S.S."/>
            <person name="Shirouzu T."/>
            <person name="Yoshinaga Y."/>
            <person name="Martin F.M."/>
            <person name="Grigoriev I.V."/>
            <person name="Hibbett D.S."/>
        </authorList>
    </citation>
    <scope>NUCLEOTIDE SEQUENCE [LARGE SCALE GENOMIC DNA]</scope>
    <source>
        <strain evidence="2 3">CBS 109695</strain>
    </source>
</reference>
<accession>A0A167UZP1</accession>
<keyword evidence="1" id="KW-0732">Signal</keyword>